<name>A0A9W4SUV6_9GLOM</name>
<proteinExistence type="predicted"/>
<keyword evidence="2" id="KW-1185">Reference proteome</keyword>
<protein>
    <submittedName>
        <fullName evidence="1">2709_t:CDS:1</fullName>
    </submittedName>
</protein>
<reference evidence="1" key="1">
    <citation type="submission" date="2022-08" db="EMBL/GenBank/DDBJ databases">
        <authorList>
            <person name="Kallberg Y."/>
            <person name="Tangrot J."/>
            <person name="Rosling A."/>
        </authorList>
    </citation>
    <scope>NUCLEOTIDE SEQUENCE</scope>
    <source>
        <strain evidence="1">Wild A</strain>
    </source>
</reference>
<evidence type="ECO:0000313" key="2">
    <source>
        <dbReference type="Proteomes" id="UP001153678"/>
    </source>
</evidence>
<evidence type="ECO:0000313" key="1">
    <source>
        <dbReference type="EMBL" id="CAI2182382.1"/>
    </source>
</evidence>
<gene>
    <name evidence="1" type="ORF">FWILDA_LOCUS10553</name>
</gene>
<dbReference type="AlphaFoldDB" id="A0A9W4SUV6"/>
<dbReference type="Proteomes" id="UP001153678">
    <property type="component" value="Unassembled WGS sequence"/>
</dbReference>
<organism evidence="1 2">
    <name type="scientific">Funneliformis geosporum</name>
    <dbReference type="NCBI Taxonomy" id="1117311"/>
    <lineage>
        <taxon>Eukaryota</taxon>
        <taxon>Fungi</taxon>
        <taxon>Fungi incertae sedis</taxon>
        <taxon>Mucoromycota</taxon>
        <taxon>Glomeromycotina</taxon>
        <taxon>Glomeromycetes</taxon>
        <taxon>Glomerales</taxon>
        <taxon>Glomeraceae</taxon>
        <taxon>Funneliformis</taxon>
    </lineage>
</organism>
<sequence length="39" mass="4453">MPFLEDSLRNKSHLPWEVSVQDKFIGKEPVNIIVEAGTK</sequence>
<comment type="caution">
    <text evidence="1">The sequence shown here is derived from an EMBL/GenBank/DDBJ whole genome shotgun (WGS) entry which is preliminary data.</text>
</comment>
<dbReference type="EMBL" id="CAMKVN010002735">
    <property type="protein sequence ID" value="CAI2182382.1"/>
    <property type="molecule type" value="Genomic_DNA"/>
</dbReference>
<accession>A0A9W4SUV6</accession>